<protein>
    <submittedName>
        <fullName evidence="3">5'-3' exoribonuclease-like</fullName>
    </submittedName>
</protein>
<reference evidence="4" key="1">
    <citation type="journal article" date="2019" name="Plant Biotechnol. J.">
        <title>Genome sequencing of the Australian wild diploid species Gossypium australe highlights disease resistance and delayed gland morphogenesis.</title>
        <authorList>
            <person name="Cai Y."/>
            <person name="Cai X."/>
            <person name="Wang Q."/>
            <person name="Wang P."/>
            <person name="Zhang Y."/>
            <person name="Cai C."/>
            <person name="Xu Y."/>
            <person name="Wang K."/>
            <person name="Zhou Z."/>
            <person name="Wang C."/>
            <person name="Geng S."/>
            <person name="Li B."/>
            <person name="Dong Q."/>
            <person name="Hou Y."/>
            <person name="Wang H."/>
            <person name="Ai P."/>
            <person name="Liu Z."/>
            <person name="Yi F."/>
            <person name="Sun M."/>
            <person name="An G."/>
            <person name="Cheng J."/>
            <person name="Zhang Y."/>
            <person name="Shi Q."/>
            <person name="Xie Y."/>
            <person name="Shi X."/>
            <person name="Chang Y."/>
            <person name="Huang F."/>
            <person name="Chen Y."/>
            <person name="Hong S."/>
            <person name="Mi L."/>
            <person name="Sun Q."/>
            <person name="Zhang L."/>
            <person name="Zhou B."/>
            <person name="Peng R."/>
            <person name="Zhang X."/>
            <person name="Liu F."/>
        </authorList>
    </citation>
    <scope>NUCLEOTIDE SEQUENCE [LARGE SCALE GENOMIC DNA]</scope>
    <source>
        <strain evidence="4">cv. PA1801</strain>
    </source>
</reference>
<dbReference type="InterPro" id="IPR052018">
    <property type="entry name" value="PHP_domain"/>
</dbReference>
<evidence type="ECO:0000259" key="2">
    <source>
        <dbReference type="SMART" id="SM00481"/>
    </source>
</evidence>
<feature type="compositionally biased region" description="Polar residues" evidence="1">
    <location>
        <begin position="1"/>
        <end position="17"/>
    </location>
</feature>
<proteinExistence type="predicted"/>
<accession>A0A5B6X490</accession>
<dbReference type="InterPro" id="IPR004013">
    <property type="entry name" value="PHP_dom"/>
</dbReference>
<dbReference type="GO" id="GO:0035312">
    <property type="term" value="F:5'-3' DNA exonuclease activity"/>
    <property type="evidence" value="ECO:0007669"/>
    <property type="project" value="TreeGrafter"/>
</dbReference>
<dbReference type="Gene3D" id="3.20.20.140">
    <property type="entry name" value="Metal-dependent hydrolases"/>
    <property type="match status" value="1"/>
</dbReference>
<dbReference type="SUPFAM" id="SSF89550">
    <property type="entry name" value="PHP domain-like"/>
    <property type="match status" value="1"/>
</dbReference>
<dbReference type="OrthoDB" id="16564at2759"/>
<feature type="domain" description="Polymerase/histidinol phosphatase N-terminal" evidence="2">
    <location>
        <begin position="92"/>
        <end position="157"/>
    </location>
</feature>
<dbReference type="EMBL" id="SMMG02000001">
    <property type="protein sequence ID" value="KAA3488533.1"/>
    <property type="molecule type" value="Genomic_DNA"/>
</dbReference>
<evidence type="ECO:0000313" key="3">
    <source>
        <dbReference type="EMBL" id="KAA3488533.1"/>
    </source>
</evidence>
<dbReference type="AlphaFoldDB" id="A0A5B6X490"/>
<sequence>MVGLGDNNNPSCQNNISSKAKDKKKNKKKKRGGSKRKMTAEQASAFKSVTEWVYLDRRHHPNSSSTAGLSSWVVDDFGVQKSLGRGMEKMVFELHSHSKHSDGFLSPSKLIERAHGNGVKVLALTDHDTMSGITEAVEAARRFGIKIIPGVEISTIFSPRNPEMEEPVHILAYYSSCGPARYEELDKLLANIREGRYVRAKDIVLKLNKLKLPLKWEHVTKIAGKGVAPGRLHVARAMVEAGYVENLKQAFARYLYDGGPAYSTGSEPLAEEAVQLICETGGLAVLAHPWALKNPIPIIRRLKDAGLHGMEVYRSDGRLAAYNDLADTYNLLKLGGSDYHGRGGHGESELGSVNLPVVVLHDFLKVARPIWCSAIKDILEGYAKEPSDTNLAKIARFTRMGSFKGSSPSSCGKDLIDRCLASWLTAEEQQNDEFEAIRLKLSHATINLSGVQVPIETK</sequence>
<dbReference type="SMART" id="SM00481">
    <property type="entry name" value="POLIIIAc"/>
    <property type="match status" value="1"/>
</dbReference>
<dbReference type="GO" id="GO:0004534">
    <property type="term" value="F:5'-3' RNA exonuclease activity"/>
    <property type="evidence" value="ECO:0007669"/>
    <property type="project" value="TreeGrafter"/>
</dbReference>
<keyword evidence="4" id="KW-1185">Reference proteome</keyword>
<dbReference type="InterPro" id="IPR003141">
    <property type="entry name" value="Pol/His_phosphatase_N"/>
</dbReference>
<dbReference type="Pfam" id="PF02811">
    <property type="entry name" value="PHP"/>
    <property type="match status" value="1"/>
</dbReference>
<gene>
    <name evidence="3" type="ORF">EPI10_032278</name>
</gene>
<comment type="caution">
    <text evidence="3">The sequence shown here is derived from an EMBL/GenBank/DDBJ whole genome shotgun (WGS) entry which is preliminary data.</text>
</comment>
<dbReference type="InterPro" id="IPR016195">
    <property type="entry name" value="Pol/histidinol_Pase-like"/>
</dbReference>
<dbReference type="FunFam" id="1.10.150.650:FF:000002">
    <property type="entry name" value="PHP domain-containing protein"/>
    <property type="match status" value="1"/>
</dbReference>
<evidence type="ECO:0000256" key="1">
    <source>
        <dbReference type="SAM" id="MobiDB-lite"/>
    </source>
</evidence>
<name>A0A5B6X490_9ROSI</name>
<organism evidence="3 4">
    <name type="scientific">Gossypium australe</name>
    <dbReference type="NCBI Taxonomy" id="47621"/>
    <lineage>
        <taxon>Eukaryota</taxon>
        <taxon>Viridiplantae</taxon>
        <taxon>Streptophyta</taxon>
        <taxon>Embryophyta</taxon>
        <taxon>Tracheophyta</taxon>
        <taxon>Spermatophyta</taxon>
        <taxon>Magnoliopsida</taxon>
        <taxon>eudicotyledons</taxon>
        <taxon>Gunneridae</taxon>
        <taxon>Pentapetalae</taxon>
        <taxon>rosids</taxon>
        <taxon>malvids</taxon>
        <taxon>Malvales</taxon>
        <taxon>Malvaceae</taxon>
        <taxon>Malvoideae</taxon>
        <taxon>Gossypium</taxon>
    </lineage>
</organism>
<dbReference type="CDD" id="cd07438">
    <property type="entry name" value="PHP_HisPPase_AMP"/>
    <property type="match status" value="1"/>
</dbReference>
<dbReference type="PANTHER" id="PTHR42924:SF3">
    <property type="entry name" value="POLYMERASE_HISTIDINOL PHOSPHATASE N-TERMINAL DOMAIN-CONTAINING PROTEIN"/>
    <property type="match status" value="1"/>
</dbReference>
<feature type="region of interest" description="Disordered" evidence="1">
    <location>
        <begin position="1"/>
        <end position="42"/>
    </location>
</feature>
<dbReference type="Proteomes" id="UP000325315">
    <property type="component" value="Unassembled WGS sequence"/>
</dbReference>
<feature type="compositionally biased region" description="Basic residues" evidence="1">
    <location>
        <begin position="21"/>
        <end position="37"/>
    </location>
</feature>
<evidence type="ECO:0000313" key="4">
    <source>
        <dbReference type="Proteomes" id="UP000325315"/>
    </source>
</evidence>
<dbReference type="Gene3D" id="1.10.150.650">
    <property type="match status" value="1"/>
</dbReference>
<dbReference type="PANTHER" id="PTHR42924">
    <property type="entry name" value="EXONUCLEASE"/>
    <property type="match status" value="1"/>
</dbReference>